<dbReference type="InterPro" id="IPR029058">
    <property type="entry name" value="AB_hydrolase_fold"/>
</dbReference>
<dbReference type="Pfam" id="PF02129">
    <property type="entry name" value="Peptidase_S15"/>
    <property type="match status" value="1"/>
</dbReference>
<dbReference type="EMBL" id="JADILV010000041">
    <property type="protein sequence ID" value="MBO8483698.1"/>
    <property type="molecule type" value="Genomic_DNA"/>
</dbReference>
<dbReference type="Pfam" id="PF08530">
    <property type="entry name" value="PepX_C"/>
    <property type="match status" value="1"/>
</dbReference>
<reference evidence="4" key="1">
    <citation type="submission" date="2020-10" db="EMBL/GenBank/DDBJ databases">
        <authorList>
            <person name="Gilroy R."/>
        </authorList>
    </citation>
    <scope>NUCLEOTIDE SEQUENCE</scope>
    <source>
        <strain evidence="4">G3-8215</strain>
    </source>
</reference>
<dbReference type="InterPro" id="IPR005674">
    <property type="entry name" value="CocE/Ser_esterase"/>
</dbReference>
<gene>
    <name evidence="4" type="ORF">IAB75_06245</name>
</gene>
<dbReference type="SUPFAM" id="SSF49785">
    <property type="entry name" value="Galactose-binding domain-like"/>
    <property type="match status" value="1"/>
</dbReference>
<dbReference type="Gene3D" id="2.60.120.260">
    <property type="entry name" value="Galactose-binding domain-like"/>
    <property type="match status" value="1"/>
</dbReference>
<dbReference type="InterPro" id="IPR013736">
    <property type="entry name" value="Xaa-Pro_dipept_C"/>
</dbReference>
<dbReference type="Gene3D" id="3.40.50.1820">
    <property type="entry name" value="alpha/beta hydrolase"/>
    <property type="match status" value="1"/>
</dbReference>
<evidence type="ECO:0000256" key="2">
    <source>
        <dbReference type="SAM" id="SignalP"/>
    </source>
</evidence>
<protein>
    <submittedName>
        <fullName evidence="4">CocE/NonD family hydrolase</fullName>
    </submittedName>
</protein>
<name>A0A940IIP2_9BACT</name>
<dbReference type="Gene3D" id="1.10.3020.10">
    <property type="entry name" value="alpha-amino acid ester hydrolase ( Helical cap domain)"/>
    <property type="match status" value="1"/>
</dbReference>
<dbReference type="GO" id="GO:0008239">
    <property type="term" value="F:dipeptidyl-peptidase activity"/>
    <property type="evidence" value="ECO:0007669"/>
    <property type="project" value="InterPro"/>
</dbReference>
<evidence type="ECO:0000259" key="3">
    <source>
        <dbReference type="SMART" id="SM00939"/>
    </source>
</evidence>
<dbReference type="Proteomes" id="UP000725002">
    <property type="component" value="Unassembled WGS sequence"/>
</dbReference>
<feature type="signal peptide" evidence="2">
    <location>
        <begin position="1"/>
        <end position="18"/>
    </location>
</feature>
<dbReference type="AlphaFoldDB" id="A0A940IIP2"/>
<feature type="domain" description="Xaa-Pro dipeptidyl-peptidase C-terminal" evidence="3">
    <location>
        <begin position="351"/>
        <end position="614"/>
    </location>
</feature>
<evidence type="ECO:0000256" key="1">
    <source>
        <dbReference type="ARBA" id="ARBA00022801"/>
    </source>
</evidence>
<dbReference type="SMART" id="SM00939">
    <property type="entry name" value="PepX_C"/>
    <property type="match status" value="1"/>
</dbReference>
<proteinExistence type="predicted"/>
<evidence type="ECO:0000313" key="5">
    <source>
        <dbReference type="Proteomes" id="UP000725002"/>
    </source>
</evidence>
<sequence length="619" mass="70073">MKKLFVIFLLLCTAVAYAADIDRRWIEENYTKREAMVRMRDGVSLYTAVFEPSGLSDRPVIMMRTPYSCSPYGEGFPTVLWKDMRLFAENGYIVVLQNVRGRYMSEGEYENIRPFNPDKTGLQTDEASDTYDTVEWIVKNTDNNGNVGVTGVSYPGFYAAMAALSGHPAVKAVSPQAPVFDWYMGDDAHHNGVLMLLDTYSFGGSMYRKHDNPAPKGPGSAARMKGDVYSFFLEAGTMSGVTDTFADSLVFWHQIMEHPDYDSFWQERCPGQYLKGDLPAFLVVGGTFDTDDCYGALNTYAAVCRQSPDTDAYFVYGPWYHGGWHNLSYDHLGQVWMGEGLSEHFMENIEYPFFRYYLEGEGERIPKVSVRPYGSGEWSSCGSWPPAGVSYREIYLREGDSLSFSAPSEKISFSSYISDPEHPVPHVGKPVGGRYREYMAEDQRFASARPDVLTFMSSPVGDTLKLEGPLSVRVWFETTGSDADIVVKLIDVFPDDFKYAKSVAGELPDPGYQMGGYQMLVRGDVFRARYRDGFEKSVPLRPGKVTELSFDMDDVAHWFLPGHRIMVQIQSSWFPLIDRNPQKFVDNVYEALPEDYIPAEMKVYHQKEYPSCIVLPVRD</sequence>
<comment type="caution">
    <text evidence="4">The sequence shown here is derived from an EMBL/GenBank/DDBJ whole genome shotgun (WGS) entry which is preliminary data.</text>
</comment>
<feature type="chain" id="PRO_5038034420" evidence="2">
    <location>
        <begin position="19"/>
        <end position="619"/>
    </location>
</feature>
<keyword evidence="2" id="KW-0732">Signal</keyword>
<dbReference type="NCBIfam" id="TIGR00976">
    <property type="entry name" value="CocE_NonD"/>
    <property type="match status" value="1"/>
</dbReference>
<dbReference type="InterPro" id="IPR008979">
    <property type="entry name" value="Galactose-bd-like_sf"/>
</dbReference>
<organism evidence="4 5">
    <name type="scientific">Candidatus Cryptobacteroides avicola</name>
    <dbReference type="NCBI Taxonomy" id="2840757"/>
    <lineage>
        <taxon>Bacteria</taxon>
        <taxon>Pseudomonadati</taxon>
        <taxon>Bacteroidota</taxon>
        <taxon>Bacteroidia</taxon>
        <taxon>Bacteroidales</taxon>
        <taxon>Candidatus Cryptobacteroides</taxon>
    </lineage>
</organism>
<dbReference type="InterPro" id="IPR000383">
    <property type="entry name" value="Xaa-Pro-like_dom"/>
</dbReference>
<accession>A0A940IIP2</accession>
<evidence type="ECO:0000313" key="4">
    <source>
        <dbReference type="EMBL" id="MBO8483698.1"/>
    </source>
</evidence>
<dbReference type="SUPFAM" id="SSF53474">
    <property type="entry name" value="alpha/beta-Hydrolases"/>
    <property type="match status" value="1"/>
</dbReference>
<reference evidence="4" key="2">
    <citation type="journal article" date="2021" name="PeerJ">
        <title>Extensive microbial diversity within the chicken gut microbiome revealed by metagenomics and culture.</title>
        <authorList>
            <person name="Gilroy R."/>
            <person name="Ravi A."/>
            <person name="Getino M."/>
            <person name="Pursley I."/>
            <person name="Horton D.L."/>
            <person name="Alikhan N.F."/>
            <person name="Baker D."/>
            <person name="Gharbi K."/>
            <person name="Hall N."/>
            <person name="Watson M."/>
            <person name="Adriaenssens E.M."/>
            <person name="Foster-Nyarko E."/>
            <person name="Jarju S."/>
            <person name="Secka A."/>
            <person name="Antonio M."/>
            <person name="Oren A."/>
            <person name="Chaudhuri R.R."/>
            <person name="La Ragione R."/>
            <person name="Hildebrand F."/>
            <person name="Pallen M.J."/>
        </authorList>
    </citation>
    <scope>NUCLEOTIDE SEQUENCE</scope>
    <source>
        <strain evidence="4">G3-8215</strain>
    </source>
</reference>
<keyword evidence="1 4" id="KW-0378">Hydrolase</keyword>